<proteinExistence type="predicted"/>
<evidence type="ECO:0000313" key="4">
    <source>
        <dbReference type="Proteomes" id="UP000197065"/>
    </source>
</evidence>
<protein>
    <submittedName>
        <fullName evidence="3">Uncharacterized protein</fullName>
    </submittedName>
</protein>
<gene>
    <name evidence="3" type="ORF">SAMN07250955_10276</name>
</gene>
<dbReference type="PANTHER" id="PTHR13343:SF17">
    <property type="entry name" value="CELLULAR REPRESSOR OF E1A-STIMULATED GENES, ISOFORM A"/>
    <property type="match status" value="1"/>
</dbReference>
<dbReference type="Pfam" id="PF13883">
    <property type="entry name" value="CREG_beta-barrel"/>
    <property type="match status" value="1"/>
</dbReference>
<dbReference type="PANTHER" id="PTHR13343">
    <property type="entry name" value="CREG1 PROTEIN"/>
    <property type="match status" value="1"/>
</dbReference>
<dbReference type="GO" id="GO:0005737">
    <property type="term" value="C:cytoplasm"/>
    <property type="evidence" value="ECO:0007669"/>
    <property type="project" value="UniProtKB-ARBA"/>
</dbReference>
<dbReference type="EMBL" id="FYEH01000002">
    <property type="protein sequence ID" value="SNB60860.1"/>
    <property type="molecule type" value="Genomic_DNA"/>
</dbReference>
<sequence>MGGVDNLERGRPIRRILRQQDRAALGTLLDGSPYVSLVLIAYDHSCRPLLLLSTLAEHTRNLKSDDRASLLIDDTKSMPTPLSGQRVTLQGVLQPIDDPAAARRYLARHPDAGIYAGFKDFAFYRLEPDRAHTIAGFGKIEWHAATDFILDNSVAATLDEAESDIVDHMNADHRDALDLIARCLAARGDAGWVMTGIDADGSDLRREDQVIRLPFSSPVANADEARRELIALVNEARARDLQAP</sequence>
<organism evidence="3 4">
    <name type="scientific">Arboricoccus pini</name>
    <dbReference type="NCBI Taxonomy" id="1963835"/>
    <lineage>
        <taxon>Bacteria</taxon>
        <taxon>Pseudomonadati</taxon>
        <taxon>Pseudomonadota</taxon>
        <taxon>Alphaproteobacteria</taxon>
        <taxon>Geminicoccales</taxon>
        <taxon>Geminicoccaceae</taxon>
        <taxon>Arboricoccus</taxon>
    </lineage>
</organism>
<dbReference type="SUPFAM" id="SSF50475">
    <property type="entry name" value="FMN-binding split barrel"/>
    <property type="match status" value="1"/>
</dbReference>
<name>A0A212QNG4_9PROT</name>
<dbReference type="InterPro" id="IPR019595">
    <property type="entry name" value="DUF2470"/>
</dbReference>
<dbReference type="InterPro" id="IPR037119">
    <property type="entry name" value="Haem_oxidase_HugZ-like_sf"/>
</dbReference>
<evidence type="ECO:0000259" key="1">
    <source>
        <dbReference type="Pfam" id="PF10615"/>
    </source>
</evidence>
<evidence type="ECO:0000259" key="2">
    <source>
        <dbReference type="Pfam" id="PF13883"/>
    </source>
</evidence>
<feature type="domain" description="DUF2470" evidence="1">
    <location>
        <begin position="163"/>
        <end position="232"/>
    </location>
</feature>
<feature type="domain" description="CREG-like beta-barrel" evidence="2">
    <location>
        <begin position="14"/>
        <end position="142"/>
    </location>
</feature>
<dbReference type="RefSeq" id="WP_088559960.1">
    <property type="nucleotide sequence ID" value="NZ_FYEH01000002.1"/>
</dbReference>
<keyword evidence="4" id="KW-1185">Reference proteome</keyword>
<accession>A0A212QNG4</accession>
<evidence type="ECO:0000313" key="3">
    <source>
        <dbReference type="EMBL" id="SNB60860.1"/>
    </source>
</evidence>
<dbReference type="AlphaFoldDB" id="A0A212QNG4"/>
<dbReference type="Pfam" id="PF10615">
    <property type="entry name" value="DUF2470"/>
    <property type="match status" value="1"/>
</dbReference>
<dbReference type="Proteomes" id="UP000197065">
    <property type="component" value="Unassembled WGS sequence"/>
</dbReference>
<reference evidence="3 4" key="1">
    <citation type="submission" date="2017-06" db="EMBL/GenBank/DDBJ databases">
        <authorList>
            <person name="Kim H.J."/>
            <person name="Triplett B.A."/>
        </authorList>
    </citation>
    <scope>NUCLEOTIDE SEQUENCE [LARGE SCALE GENOMIC DNA]</scope>
    <source>
        <strain evidence="3 4">B29T1</strain>
    </source>
</reference>
<dbReference type="OrthoDB" id="9814594at2"/>
<dbReference type="Gene3D" id="2.30.110.10">
    <property type="entry name" value="Electron Transport, Fmn-binding Protein, Chain A"/>
    <property type="match status" value="1"/>
</dbReference>
<dbReference type="InterPro" id="IPR012349">
    <property type="entry name" value="Split_barrel_FMN-bd"/>
</dbReference>
<dbReference type="InterPro" id="IPR055343">
    <property type="entry name" value="CREG_beta-barrel"/>
</dbReference>
<dbReference type="Gene3D" id="3.20.180.10">
    <property type="entry name" value="PNP-oxidase-like"/>
    <property type="match status" value="1"/>
</dbReference>